<dbReference type="PATRIC" id="fig|999408.3.peg.4027"/>
<feature type="transmembrane region" description="Helical" evidence="2">
    <location>
        <begin position="134"/>
        <end position="154"/>
    </location>
</feature>
<dbReference type="PANTHER" id="PTHR30487">
    <property type="entry name" value="TYPE 4 PREPILIN-LIKE PROTEINS LEADER PEPTIDE-PROCESSING ENZYME"/>
    <property type="match status" value="1"/>
</dbReference>
<proteinExistence type="inferred from homology"/>
<sequence>MTIAVDMEIRISLLQAVQAVLFFSLLIAVSAWDLRYRIIPDRFQAGIALLSFLNFAPRQLFGALGAVPYLIVALFCKREGGIGGGDIKLAGATGLVLGLPASLTASCLGLTGFVMYGCMVCLWNRFKGKRDKEAFPVGPFLAGGAAAVYCMRLGGWMI</sequence>
<organism evidence="4 5">
    <name type="scientific">[Clostridium] clostridioforme 90A8</name>
    <dbReference type="NCBI Taxonomy" id="999408"/>
    <lineage>
        <taxon>Bacteria</taxon>
        <taxon>Bacillati</taxon>
        <taxon>Bacillota</taxon>
        <taxon>Clostridia</taxon>
        <taxon>Lachnospirales</taxon>
        <taxon>Lachnospiraceae</taxon>
        <taxon>Enterocloster</taxon>
    </lineage>
</organism>
<keyword evidence="2" id="KW-0472">Membrane</keyword>
<evidence type="ECO:0000256" key="2">
    <source>
        <dbReference type="SAM" id="Phobius"/>
    </source>
</evidence>
<gene>
    <name evidence="4" type="ORF">HMPREF1090_03758</name>
</gene>
<dbReference type="RefSeq" id="WP_002593821.1">
    <property type="nucleotide sequence ID" value="NZ_KB850980.1"/>
</dbReference>
<evidence type="ECO:0000259" key="3">
    <source>
        <dbReference type="Pfam" id="PF01478"/>
    </source>
</evidence>
<dbReference type="PANTHER" id="PTHR30487:SF0">
    <property type="entry name" value="PREPILIN LEADER PEPTIDASE_N-METHYLTRANSFERASE-RELATED"/>
    <property type="match status" value="1"/>
</dbReference>
<keyword evidence="2" id="KW-1133">Transmembrane helix</keyword>
<feature type="domain" description="Prepilin type IV endopeptidase peptidase" evidence="3">
    <location>
        <begin position="21"/>
        <end position="108"/>
    </location>
</feature>
<dbReference type="AlphaFoldDB" id="A0A0E2H773"/>
<comment type="similarity">
    <text evidence="1">Belongs to the peptidase A24 family.</text>
</comment>
<evidence type="ECO:0000256" key="1">
    <source>
        <dbReference type="ARBA" id="ARBA00005801"/>
    </source>
</evidence>
<dbReference type="GO" id="GO:0004190">
    <property type="term" value="F:aspartic-type endopeptidase activity"/>
    <property type="evidence" value="ECO:0007669"/>
    <property type="project" value="InterPro"/>
</dbReference>
<feature type="transmembrane region" description="Helical" evidence="2">
    <location>
        <begin position="95"/>
        <end position="122"/>
    </location>
</feature>
<dbReference type="InterPro" id="IPR050882">
    <property type="entry name" value="Prepilin_peptidase/N-MTase"/>
</dbReference>
<accession>A0A0E2H773</accession>
<feature type="transmembrane region" description="Helical" evidence="2">
    <location>
        <begin position="55"/>
        <end position="75"/>
    </location>
</feature>
<dbReference type="EMBL" id="AGYR01000040">
    <property type="protein sequence ID" value="ENZ12129.1"/>
    <property type="molecule type" value="Genomic_DNA"/>
</dbReference>
<dbReference type="InterPro" id="IPR000045">
    <property type="entry name" value="Prepilin_IV_endopep_pep"/>
</dbReference>
<dbReference type="GO" id="GO:0006465">
    <property type="term" value="P:signal peptide processing"/>
    <property type="evidence" value="ECO:0007669"/>
    <property type="project" value="TreeGrafter"/>
</dbReference>
<dbReference type="Proteomes" id="UP000013085">
    <property type="component" value="Unassembled WGS sequence"/>
</dbReference>
<protein>
    <recommendedName>
        <fullName evidence="3">Prepilin type IV endopeptidase peptidase domain-containing protein</fullName>
    </recommendedName>
</protein>
<dbReference type="GO" id="GO:0005886">
    <property type="term" value="C:plasma membrane"/>
    <property type="evidence" value="ECO:0007669"/>
    <property type="project" value="TreeGrafter"/>
</dbReference>
<keyword evidence="2" id="KW-0812">Transmembrane</keyword>
<dbReference type="HOGENOM" id="CLU_057101_8_2_9"/>
<name>A0A0E2H773_9FIRM</name>
<evidence type="ECO:0000313" key="4">
    <source>
        <dbReference type="EMBL" id="ENZ12129.1"/>
    </source>
</evidence>
<comment type="caution">
    <text evidence="4">The sequence shown here is derived from an EMBL/GenBank/DDBJ whole genome shotgun (WGS) entry which is preliminary data.</text>
</comment>
<dbReference type="Pfam" id="PF01478">
    <property type="entry name" value="Peptidase_A24"/>
    <property type="match status" value="1"/>
</dbReference>
<feature type="transmembrane region" description="Helical" evidence="2">
    <location>
        <begin position="12"/>
        <end position="34"/>
    </location>
</feature>
<reference evidence="4 5" key="1">
    <citation type="submission" date="2013-01" db="EMBL/GenBank/DDBJ databases">
        <title>The Genome Sequence of Clostridium clostridioforme 90A8.</title>
        <authorList>
            <consortium name="The Broad Institute Genome Sequencing Platform"/>
            <person name="Earl A."/>
            <person name="Ward D."/>
            <person name="Feldgarden M."/>
            <person name="Gevers D."/>
            <person name="Courvalin P."/>
            <person name="Lambert T."/>
            <person name="Walker B."/>
            <person name="Young S.K."/>
            <person name="Zeng Q."/>
            <person name="Gargeya S."/>
            <person name="Fitzgerald M."/>
            <person name="Haas B."/>
            <person name="Abouelleil A."/>
            <person name="Alvarado L."/>
            <person name="Arachchi H.M."/>
            <person name="Berlin A.M."/>
            <person name="Chapman S.B."/>
            <person name="Dewar J."/>
            <person name="Goldberg J."/>
            <person name="Griggs A."/>
            <person name="Gujja S."/>
            <person name="Hansen M."/>
            <person name="Howarth C."/>
            <person name="Imamovic A."/>
            <person name="Larimer J."/>
            <person name="McCowan C."/>
            <person name="Murphy C."/>
            <person name="Neiman D."/>
            <person name="Pearson M."/>
            <person name="Priest M."/>
            <person name="Roberts A."/>
            <person name="Saif S."/>
            <person name="Shea T."/>
            <person name="Sisk P."/>
            <person name="Sykes S."/>
            <person name="Wortman J."/>
            <person name="Nusbaum C."/>
            <person name="Birren B."/>
        </authorList>
    </citation>
    <scope>NUCLEOTIDE SEQUENCE [LARGE SCALE GENOMIC DNA]</scope>
    <source>
        <strain evidence="4 5">90A8</strain>
    </source>
</reference>
<evidence type="ECO:0000313" key="5">
    <source>
        <dbReference type="Proteomes" id="UP000013085"/>
    </source>
</evidence>
<dbReference type="Gene3D" id="1.20.120.1220">
    <property type="match status" value="1"/>
</dbReference>